<dbReference type="Gene3D" id="2.40.420.20">
    <property type="match status" value="1"/>
</dbReference>
<dbReference type="PATRIC" id="fig|1116472.3.peg.171"/>
<feature type="domain" description="Multidrug resistance protein MdtA-like C-terminal permuted SH3" evidence="6">
    <location>
        <begin position="325"/>
        <end position="377"/>
    </location>
</feature>
<evidence type="ECO:0000313" key="8">
    <source>
        <dbReference type="Proteomes" id="UP000017842"/>
    </source>
</evidence>
<feature type="domain" description="Multidrug resistance protein MdtA-like alpha-helical hairpin" evidence="3">
    <location>
        <begin position="117"/>
        <end position="187"/>
    </location>
</feature>
<evidence type="ECO:0000259" key="4">
    <source>
        <dbReference type="Pfam" id="PF25917"/>
    </source>
</evidence>
<dbReference type="PANTHER" id="PTHR30158:SF10">
    <property type="entry name" value="CATION EFFLUX PUMP"/>
    <property type="match status" value="1"/>
</dbReference>
<dbReference type="eggNOG" id="COG0845">
    <property type="taxonomic scope" value="Bacteria"/>
</dbReference>
<keyword evidence="8" id="KW-1185">Reference proteome</keyword>
<dbReference type="NCBIfam" id="TIGR01730">
    <property type="entry name" value="RND_mfp"/>
    <property type="match status" value="1"/>
</dbReference>
<evidence type="ECO:0000256" key="2">
    <source>
        <dbReference type="ARBA" id="ARBA00009477"/>
    </source>
</evidence>
<dbReference type="InterPro" id="IPR058626">
    <property type="entry name" value="MdtA-like_b-barrel"/>
</dbReference>
<dbReference type="Proteomes" id="UP000017842">
    <property type="component" value="Unassembled WGS sequence"/>
</dbReference>
<sequence>MSATFVSFNENRMVGFHQPWLWLLAVSLTTLLAACGKAPENAGSSLMQQKPSVEVSQPLQRDIVEWDEYNGRLEAVESVEVRARVSGYLNKILFKDGGKVKKNDLLFEIDPRPYIAQLNQAKAQYDQAKSKRELAQGDFQRAKRLLREQAISEEEYDTRSKNVVQSEAALQSAKAMVELAQLNVDYTQIHSPIDGRISRKLITVGNLVSADSTLLATIVSVDPIYLYLDADERSVLKYTRLGIAGKRQSAVDHRVPLEMSLIDEQDFPHKGYIDYVAPEINPATGTVRARAVFTNPDELLKPGLFGRVRVPGSGKYVAQLLSDKAIGMDQGKQYVMVLSKDNKAEYRPITTGAMHEGLRIVTNGLAQTDWVIVNGLQFVRPGAEVQATQKPMPESH</sequence>
<dbReference type="Pfam" id="PF25967">
    <property type="entry name" value="RND-MFP_C"/>
    <property type="match status" value="1"/>
</dbReference>
<dbReference type="Gene3D" id="2.40.30.170">
    <property type="match status" value="1"/>
</dbReference>
<dbReference type="SUPFAM" id="SSF111369">
    <property type="entry name" value="HlyD-like secretion proteins"/>
    <property type="match status" value="1"/>
</dbReference>
<dbReference type="PANTHER" id="PTHR30158">
    <property type="entry name" value="ACRA/E-RELATED COMPONENT OF DRUG EFFLUX TRANSPORTER"/>
    <property type="match status" value="1"/>
</dbReference>
<evidence type="ECO:0000259" key="5">
    <source>
        <dbReference type="Pfam" id="PF25944"/>
    </source>
</evidence>
<dbReference type="AlphaFoldDB" id="V5C6H1"/>
<dbReference type="Pfam" id="PF25876">
    <property type="entry name" value="HH_MFP_RND"/>
    <property type="match status" value="1"/>
</dbReference>
<dbReference type="RefSeq" id="WP_023493094.1">
    <property type="nucleotide sequence ID" value="NZ_AYLO01000007.1"/>
</dbReference>
<dbReference type="InterPro" id="IPR058627">
    <property type="entry name" value="MdtA-like_C"/>
</dbReference>
<dbReference type="EMBL" id="AYLO01000007">
    <property type="protein sequence ID" value="ESS74022.1"/>
    <property type="molecule type" value="Genomic_DNA"/>
</dbReference>
<comment type="subcellular location">
    <subcellularLocation>
        <location evidence="1">Cell inner membrane</location>
        <topology evidence="1">Lipid-anchor</topology>
    </subcellularLocation>
</comment>
<comment type="similarity">
    <text evidence="2">Belongs to the membrane fusion protein (MFP) (TC 8.A.1) family.</text>
</comment>
<dbReference type="Pfam" id="PF25944">
    <property type="entry name" value="Beta-barrel_RND"/>
    <property type="match status" value="1"/>
</dbReference>
<dbReference type="STRING" id="1116472.MGMO_7c00410"/>
<accession>V5C6H1</accession>
<evidence type="ECO:0000259" key="3">
    <source>
        <dbReference type="Pfam" id="PF25876"/>
    </source>
</evidence>
<dbReference type="Pfam" id="PF25917">
    <property type="entry name" value="BSH_RND"/>
    <property type="match status" value="1"/>
</dbReference>
<evidence type="ECO:0000259" key="6">
    <source>
        <dbReference type="Pfam" id="PF25967"/>
    </source>
</evidence>
<comment type="caution">
    <text evidence="7">The sequence shown here is derived from an EMBL/GenBank/DDBJ whole genome shotgun (WGS) entry which is preliminary data.</text>
</comment>
<evidence type="ECO:0000313" key="7">
    <source>
        <dbReference type="EMBL" id="ESS74022.1"/>
    </source>
</evidence>
<protein>
    <submittedName>
        <fullName evidence="7">Efflux pump periplasmic linker BepF</fullName>
    </submittedName>
</protein>
<dbReference type="GO" id="GO:0005886">
    <property type="term" value="C:plasma membrane"/>
    <property type="evidence" value="ECO:0007669"/>
    <property type="project" value="UniProtKB-SubCell"/>
</dbReference>
<dbReference type="InterPro" id="IPR006143">
    <property type="entry name" value="RND_pump_MFP"/>
</dbReference>
<gene>
    <name evidence="7" type="primary">bepF</name>
    <name evidence="7" type="ORF">MGMO_7c00410</name>
</gene>
<feature type="domain" description="Multidrug resistance protein MdtA-like beta-barrel" evidence="5">
    <location>
        <begin position="253"/>
        <end position="310"/>
    </location>
</feature>
<dbReference type="Gene3D" id="1.10.287.470">
    <property type="entry name" value="Helix hairpin bin"/>
    <property type="match status" value="1"/>
</dbReference>
<reference evidence="7 8" key="1">
    <citation type="journal article" date="2013" name="Genome Announc.">
        <title>Draft Genome Sequence of the Methanotrophic Gammaproteobacterium Methyloglobulus morosus DSM 22980 Strain KoM1.</title>
        <authorList>
            <person name="Poehlein A."/>
            <person name="Deutzmann J.S."/>
            <person name="Daniel R."/>
            <person name="Simeonova D.D."/>
        </authorList>
    </citation>
    <scope>NUCLEOTIDE SEQUENCE [LARGE SCALE GENOMIC DNA]</scope>
    <source>
        <strain evidence="7 8">KoM1</strain>
    </source>
</reference>
<dbReference type="InterPro" id="IPR058624">
    <property type="entry name" value="MdtA-like_HH"/>
</dbReference>
<organism evidence="7 8">
    <name type="scientific">Methyloglobulus morosus KoM1</name>
    <dbReference type="NCBI Taxonomy" id="1116472"/>
    <lineage>
        <taxon>Bacteria</taxon>
        <taxon>Pseudomonadati</taxon>
        <taxon>Pseudomonadota</taxon>
        <taxon>Gammaproteobacteria</taxon>
        <taxon>Methylococcales</taxon>
        <taxon>Methylococcaceae</taxon>
        <taxon>Methyloglobulus</taxon>
    </lineage>
</organism>
<dbReference type="GO" id="GO:0022857">
    <property type="term" value="F:transmembrane transporter activity"/>
    <property type="evidence" value="ECO:0007669"/>
    <property type="project" value="InterPro"/>
</dbReference>
<proteinExistence type="inferred from homology"/>
<dbReference type="FunFam" id="2.40.420.20:FF:000001">
    <property type="entry name" value="Efflux RND transporter periplasmic adaptor subunit"/>
    <property type="match status" value="1"/>
</dbReference>
<feature type="domain" description="Multidrug resistance protein MdtA-like barrel-sandwich hybrid" evidence="4">
    <location>
        <begin position="78"/>
        <end position="216"/>
    </location>
</feature>
<name>V5C6H1_9GAMM</name>
<dbReference type="GO" id="GO:0046677">
    <property type="term" value="P:response to antibiotic"/>
    <property type="evidence" value="ECO:0007669"/>
    <property type="project" value="TreeGrafter"/>
</dbReference>
<evidence type="ECO:0000256" key="1">
    <source>
        <dbReference type="ARBA" id="ARBA00004519"/>
    </source>
</evidence>
<dbReference type="Gene3D" id="2.40.50.100">
    <property type="match status" value="1"/>
</dbReference>
<dbReference type="InterPro" id="IPR058625">
    <property type="entry name" value="MdtA-like_BSH"/>
</dbReference>